<dbReference type="Gene3D" id="3.40.395.10">
    <property type="entry name" value="Adenoviral Proteinase, Chain A"/>
    <property type="match status" value="1"/>
</dbReference>
<gene>
    <name evidence="5" type="ORF">BDZ94DRAFT_1179675</name>
</gene>
<reference evidence="5" key="1">
    <citation type="submission" date="2020-11" db="EMBL/GenBank/DDBJ databases">
        <authorList>
            <consortium name="DOE Joint Genome Institute"/>
            <person name="Ahrendt S."/>
            <person name="Riley R."/>
            <person name="Andreopoulos W."/>
            <person name="Labutti K."/>
            <person name="Pangilinan J."/>
            <person name="Ruiz-Duenas F.J."/>
            <person name="Barrasa J.M."/>
            <person name="Sanchez-Garcia M."/>
            <person name="Camarero S."/>
            <person name="Miyauchi S."/>
            <person name="Serrano A."/>
            <person name="Linde D."/>
            <person name="Babiker R."/>
            <person name="Drula E."/>
            <person name="Ayuso-Fernandez I."/>
            <person name="Pacheco R."/>
            <person name="Padilla G."/>
            <person name="Ferreira P."/>
            <person name="Barriuso J."/>
            <person name="Kellner H."/>
            <person name="Castanera R."/>
            <person name="Alfaro M."/>
            <person name="Ramirez L."/>
            <person name="Pisabarro A.G."/>
            <person name="Kuo A."/>
            <person name="Tritt A."/>
            <person name="Lipzen A."/>
            <person name="He G."/>
            <person name="Yan M."/>
            <person name="Ng V."/>
            <person name="Cullen D."/>
            <person name="Martin F."/>
            <person name="Rosso M.-N."/>
            <person name="Henrissat B."/>
            <person name="Hibbett D."/>
            <person name="Martinez A.T."/>
            <person name="Grigoriev I.V."/>
        </authorList>
    </citation>
    <scope>NUCLEOTIDE SEQUENCE</scope>
    <source>
        <strain evidence="5">CBS 247.69</strain>
    </source>
</reference>
<organism evidence="5 6">
    <name type="scientific">Collybia nuda</name>
    <dbReference type="NCBI Taxonomy" id="64659"/>
    <lineage>
        <taxon>Eukaryota</taxon>
        <taxon>Fungi</taxon>
        <taxon>Dikarya</taxon>
        <taxon>Basidiomycota</taxon>
        <taxon>Agaricomycotina</taxon>
        <taxon>Agaricomycetes</taxon>
        <taxon>Agaricomycetidae</taxon>
        <taxon>Agaricales</taxon>
        <taxon>Tricholomatineae</taxon>
        <taxon>Clitocybaceae</taxon>
        <taxon>Collybia</taxon>
    </lineage>
</organism>
<dbReference type="GO" id="GO:0019783">
    <property type="term" value="F:ubiquitin-like protein peptidase activity"/>
    <property type="evidence" value="ECO:0007669"/>
    <property type="project" value="UniProtKB-ARBA"/>
</dbReference>
<evidence type="ECO:0000256" key="3">
    <source>
        <dbReference type="ARBA" id="ARBA00022801"/>
    </source>
</evidence>
<keyword evidence="6" id="KW-1185">Reference proteome</keyword>
<evidence type="ECO:0000313" key="6">
    <source>
        <dbReference type="Proteomes" id="UP000807353"/>
    </source>
</evidence>
<evidence type="ECO:0000259" key="4">
    <source>
        <dbReference type="PROSITE" id="PS50600"/>
    </source>
</evidence>
<accession>A0A9P5XTR9</accession>
<evidence type="ECO:0000256" key="1">
    <source>
        <dbReference type="ARBA" id="ARBA00005234"/>
    </source>
</evidence>
<dbReference type="GO" id="GO:0006508">
    <property type="term" value="P:proteolysis"/>
    <property type="evidence" value="ECO:0007669"/>
    <property type="project" value="UniProtKB-KW"/>
</dbReference>
<proteinExistence type="inferred from homology"/>
<dbReference type="InterPro" id="IPR038765">
    <property type="entry name" value="Papain-like_cys_pep_sf"/>
</dbReference>
<name>A0A9P5XTR9_9AGAR</name>
<dbReference type="Proteomes" id="UP000807353">
    <property type="component" value="Unassembled WGS sequence"/>
</dbReference>
<evidence type="ECO:0000256" key="2">
    <source>
        <dbReference type="ARBA" id="ARBA00022670"/>
    </source>
</evidence>
<dbReference type="SUPFAM" id="SSF54001">
    <property type="entry name" value="Cysteine proteinases"/>
    <property type="match status" value="1"/>
</dbReference>
<feature type="non-terminal residue" evidence="5">
    <location>
        <position position="1"/>
    </location>
</feature>
<keyword evidence="2" id="KW-0645">Protease</keyword>
<protein>
    <recommendedName>
        <fullName evidence="4">Ubiquitin-like protease family profile domain-containing protein</fullName>
    </recommendedName>
</protein>
<dbReference type="GO" id="GO:0008234">
    <property type="term" value="F:cysteine-type peptidase activity"/>
    <property type="evidence" value="ECO:0007669"/>
    <property type="project" value="InterPro"/>
</dbReference>
<dbReference type="PROSITE" id="PS50600">
    <property type="entry name" value="ULP_PROTEASE"/>
    <property type="match status" value="1"/>
</dbReference>
<dbReference type="OrthoDB" id="2976051at2759"/>
<dbReference type="Pfam" id="PF02902">
    <property type="entry name" value="Peptidase_C48"/>
    <property type="match status" value="1"/>
</dbReference>
<comment type="similarity">
    <text evidence="1">Belongs to the peptidase C48 family.</text>
</comment>
<feature type="domain" description="Ubiquitin-like protease family profile" evidence="4">
    <location>
        <begin position="1"/>
        <end position="135"/>
    </location>
</feature>
<dbReference type="AlphaFoldDB" id="A0A9P5XTR9"/>
<dbReference type="InterPro" id="IPR003653">
    <property type="entry name" value="Peptidase_C48_C"/>
</dbReference>
<sequence>SHPTSPVSYYSSRCALFSTFDLLMVRYNAGNDEIWRWTRKLEYWSKDIWILPIHRHNPKHWVMCTIHLPLHELHLFDSFAARAPWKHKVPEISQLISRLVILSNQNGHPLHVITEEGWTAHPVLVRSLLLDFYHT</sequence>
<evidence type="ECO:0000313" key="5">
    <source>
        <dbReference type="EMBL" id="KAF9455606.1"/>
    </source>
</evidence>
<comment type="caution">
    <text evidence="5">The sequence shown here is derived from an EMBL/GenBank/DDBJ whole genome shotgun (WGS) entry which is preliminary data.</text>
</comment>
<dbReference type="EMBL" id="MU150593">
    <property type="protein sequence ID" value="KAF9455606.1"/>
    <property type="molecule type" value="Genomic_DNA"/>
</dbReference>
<keyword evidence="3" id="KW-0378">Hydrolase</keyword>